<reference evidence="1 2" key="1">
    <citation type="journal article" date="2019" name="Commun. Biol.">
        <title>The bagworm genome reveals a unique fibroin gene that provides high tensile strength.</title>
        <authorList>
            <person name="Kono N."/>
            <person name="Nakamura H."/>
            <person name="Ohtoshi R."/>
            <person name="Tomita M."/>
            <person name="Numata K."/>
            <person name="Arakawa K."/>
        </authorList>
    </citation>
    <scope>NUCLEOTIDE SEQUENCE [LARGE SCALE GENOMIC DNA]</scope>
</reference>
<organism evidence="1 2">
    <name type="scientific">Eumeta variegata</name>
    <name type="common">Bagworm moth</name>
    <name type="synonym">Eumeta japonica</name>
    <dbReference type="NCBI Taxonomy" id="151549"/>
    <lineage>
        <taxon>Eukaryota</taxon>
        <taxon>Metazoa</taxon>
        <taxon>Ecdysozoa</taxon>
        <taxon>Arthropoda</taxon>
        <taxon>Hexapoda</taxon>
        <taxon>Insecta</taxon>
        <taxon>Pterygota</taxon>
        <taxon>Neoptera</taxon>
        <taxon>Endopterygota</taxon>
        <taxon>Lepidoptera</taxon>
        <taxon>Glossata</taxon>
        <taxon>Ditrysia</taxon>
        <taxon>Tineoidea</taxon>
        <taxon>Psychidae</taxon>
        <taxon>Oiketicinae</taxon>
        <taxon>Eumeta</taxon>
    </lineage>
</organism>
<sequence length="840" mass="94024">MKRVAELCHQLIECDGTVRAQASAVLMQPAHDHLVVSLETFALRLDTLTGRLSCPLSDCEPARRLALAAADARPCELDRHTVLLFIRHLLFRALFLRAFAVNADPDVDAVCGDALMADDAMRTHFLQLLKDFAILDTLRRGYGFWPYYELIEECHDAVTEVLDDIIKDGRVEAQDKICSELTNEAVRHGYYWTLARKYFGIRYRAMRPADWLRVCDTNAPPHAPPSGFFHNLQVCCEESEEPWEQYRARWACAARAWSAAHGARPTLQPRLACVMPDLCAASLDLFVDCYYADNDTMLYDRSGGNVVCSRELGSTTWTEAAAVSGVASAMSALVRARGADLPAHHWDFINISLCSLVNSVRLSAEANQWPTTTVAMIARHVLELADQVATFVDEVPTLGTRRQLSDHVAALPTEWRDVFAPELYANLLLLAIIVLENGAKYGEEMVTTTHVVTVCALVRPIRRLRWPLVGAARRAQDLSPERLAAVCGAAFAAPAHPLYLRLAYYLLHCIMEPLFNDDVEKLKVWTDNENADDIERPRFSLHYFEHSLRRVQELANAALHAVTTGEATSEPAPASEAHRALLAHLLLSERLLSVARRAHDLPDLMEHYIAFFRGSDYIATLLCVCLRLVPARLLGPGTPPPEYASLFTTDPDFPCTGRTVILQYAGGECRKGTSKNCIQDSIAGPTFWNPILDSLLRKLREFYVYAQAFVNDVVLMSSGQSTQVLEAEVDRALICVSNWGGKNKVRFALSKIKVMVLTKKLKYDNPVVCMNQQKKSLADEIKILGRTIDKRLTFIPHVTQACKKATNIYKCIARAARVTKNFQEEEPGRVTGEMHRGKHR</sequence>
<dbReference type="EMBL" id="BGZK01002450">
    <property type="protein sequence ID" value="GBP94033.1"/>
    <property type="molecule type" value="Genomic_DNA"/>
</dbReference>
<evidence type="ECO:0000313" key="2">
    <source>
        <dbReference type="Proteomes" id="UP000299102"/>
    </source>
</evidence>
<gene>
    <name evidence="1" type="ORF">EVAR_89306_1</name>
</gene>
<dbReference type="OrthoDB" id="411871at2759"/>
<evidence type="ECO:0000313" key="1">
    <source>
        <dbReference type="EMBL" id="GBP94033.1"/>
    </source>
</evidence>
<comment type="caution">
    <text evidence="1">The sequence shown here is derived from an EMBL/GenBank/DDBJ whole genome shotgun (WGS) entry which is preliminary data.</text>
</comment>
<dbReference type="AlphaFoldDB" id="A0A4C2A447"/>
<keyword evidence="2" id="KW-1185">Reference proteome</keyword>
<protein>
    <submittedName>
        <fullName evidence="1">115 kDa protein in type-1 retrotransposable element R1DM</fullName>
    </submittedName>
</protein>
<dbReference type="Proteomes" id="UP000299102">
    <property type="component" value="Unassembled WGS sequence"/>
</dbReference>
<name>A0A4C2A447_EUMVA</name>
<accession>A0A4C2A447</accession>
<proteinExistence type="predicted"/>